<dbReference type="InterPro" id="IPR018523">
    <property type="entry name" value="Isocitrate_lyase_ph_CS"/>
</dbReference>
<dbReference type="PANTHER" id="PTHR21631:SF13">
    <property type="entry name" value="MITOCHONDRIAL 2-METHYLISOCITRATE LYASE ICL2"/>
    <property type="match status" value="1"/>
</dbReference>
<evidence type="ECO:0000256" key="5">
    <source>
        <dbReference type="PIRSR" id="PIRSR001362-2"/>
    </source>
</evidence>
<dbReference type="NCBIfam" id="TIGR01346">
    <property type="entry name" value="isocit_lyase"/>
    <property type="match status" value="1"/>
</dbReference>
<organism evidence="7 8">
    <name type="scientific">Coprinopsis cinerea (strain Okayama-7 / 130 / ATCC MYA-4618 / FGSC 9003)</name>
    <name type="common">Inky cap fungus</name>
    <name type="synonym">Hormographiella aspergillata</name>
    <dbReference type="NCBI Taxonomy" id="240176"/>
    <lineage>
        <taxon>Eukaryota</taxon>
        <taxon>Fungi</taxon>
        <taxon>Dikarya</taxon>
        <taxon>Basidiomycota</taxon>
        <taxon>Agaricomycotina</taxon>
        <taxon>Agaricomycetes</taxon>
        <taxon>Agaricomycetidae</taxon>
        <taxon>Agaricales</taxon>
        <taxon>Agaricineae</taxon>
        <taxon>Psathyrellaceae</taxon>
        <taxon>Coprinopsis</taxon>
    </lineage>
</organism>
<dbReference type="GO" id="GO:0019629">
    <property type="term" value="P:propionate catabolic process, 2-methylcitrate cycle"/>
    <property type="evidence" value="ECO:0007669"/>
    <property type="project" value="TreeGrafter"/>
</dbReference>
<evidence type="ECO:0000256" key="2">
    <source>
        <dbReference type="ARBA" id="ARBA00023239"/>
    </source>
</evidence>
<dbReference type="InterPro" id="IPR006254">
    <property type="entry name" value="Isocitrate_lyase"/>
</dbReference>
<dbReference type="FunFam" id="1.10.10.850:FF:000001">
    <property type="entry name" value="Isocitrate lyase"/>
    <property type="match status" value="1"/>
</dbReference>
<keyword evidence="2 3" id="KW-0456">Lyase</keyword>
<name>A8N325_COPC7</name>
<feature type="binding site" evidence="5">
    <location>
        <begin position="135"/>
        <end position="137"/>
    </location>
    <ligand>
        <name>substrate</name>
    </ligand>
</feature>
<feature type="binding site" evidence="6">
    <location>
        <position position="207"/>
    </location>
    <ligand>
        <name>Mg(2+)</name>
        <dbReference type="ChEBI" id="CHEBI:18420"/>
    </ligand>
</feature>
<dbReference type="PIRSF" id="PIRSF001362">
    <property type="entry name" value="Isocit_lyase"/>
    <property type="match status" value="1"/>
</dbReference>
<keyword evidence="6" id="KW-0460">Magnesium</keyword>
<proteinExistence type="inferred from homology"/>
<evidence type="ECO:0000313" key="8">
    <source>
        <dbReference type="Proteomes" id="UP000001861"/>
    </source>
</evidence>
<dbReference type="RefSeq" id="XP_001829283.2">
    <property type="nucleotide sequence ID" value="XM_001829231.2"/>
</dbReference>
<dbReference type="OMA" id="TVPHADF"/>
<dbReference type="InterPro" id="IPR039556">
    <property type="entry name" value="ICL/PEPM"/>
</dbReference>
<dbReference type="OrthoDB" id="4078635at2759"/>
<dbReference type="STRING" id="240176.A8N325"/>
<evidence type="ECO:0000256" key="6">
    <source>
        <dbReference type="PIRSR" id="PIRSR001362-3"/>
    </source>
</evidence>
<dbReference type="eggNOG" id="KOG1260">
    <property type="taxonomic scope" value="Eukaryota"/>
</dbReference>
<dbReference type="GeneID" id="6005711"/>
<feature type="binding site" evidence="5">
    <location>
        <begin position="462"/>
        <end position="466"/>
    </location>
    <ligand>
        <name>substrate</name>
    </ligand>
</feature>
<comment type="caution">
    <text evidence="7">The sequence shown here is derived from an EMBL/GenBank/DDBJ whole genome shotgun (WGS) entry which is preliminary data.</text>
</comment>
<evidence type="ECO:0000256" key="4">
    <source>
        <dbReference type="PIRSR" id="PIRSR001362-1"/>
    </source>
</evidence>
<dbReference type="FunCoup" id="A8N325">
    <property type="interactions" value="77"/>
</dbReference>
<dbReference type="CDD" id="cd00377">
    <property type="entry name" value="ICL_PEPM"/>
    <property type="match status" value="1"/>
</dbReference>
<dbReference type="GO" id="GO:0046421">
    <property type="term" value="F:methylisocitrate lyase activity"/>
    <property type="evidence" value="ECO:0007669"/>
    <property type="project" value="TreeGrafter"/>
</dbReference>
<dbReference type="KEGG" id="cci:CC1G_06620"/>
<dbReference type="AlphaFoldDB" id="A8N325"/>
<dbReference type="PANTHER" id="PTHR21631">
    <property type="entry name" value="ISOCITRATE LYASE/MALATE SYNTHASE"/>
    <property type="match status" value="1"/>
</dbReference>
<dbReference type="GO" id="GO:0004451">
    <property type="term" value="F:isocitrate lyase activity"/>
    <property type="evidence" value="ECO:0007669"/>
    <property type="project" value="InterPro"/>
</dbReference>
<feature type="binding site" evidence="5">
    <location>
        <position position="282"/>
    </location>
    <ligand>
        <name>substrate</name>
    </ligand>
</feature>
<keyword evidence="8" id="KW-1185">Reference proteome</keyword>
<dbReference type="GO" id="GO:0005759">
    <property type="term" value="C:mitochondrial matrix"/>
    <property type="evidence" value="ECO:0007669"/>
    <property type="project" value="TreeGrafter"/>
</dbReference>
<comment type="similarity">
    <text evidence="1 3">Belongs to the isocitrate lyase/PEP mutase superfamily. Isocitrate lyase family.</text>
</comment>
<dbReference type="InParanoid" id="A8N325"/>
<reference evidence="7 8" key="1">
    <citation type="journal article" date="2010" name="Proc. Natl. Acad. Sci. U.S.A.">
        <title>Insights into evolution of multicellular fungi from the assembled chromosomes of the mushroom Coprinopsis cinerea (Coprinus cinereus).</title>
        <authorList>
            <person name="Stajich J.E."/>
            <person name="Wilke S.K."/>
            <person name="Ahren D."/>
            <person name="Au C.H."/>
            <person name="Birren B.W."/>
            <person name="Borodovsky M."/>
            <person name="Burns C."/>
            <person name="Canback B."/>
            <person name="Casselton L.A."/>
            <person name="Cheng C.K."/>
            <person name="Deng J."/>
            <person name="Dietrich F.S."/>
            <person name="Fargo D.C."/>
            <person name="Farman M.L."/>
            <person name="Gathman A.C."/>
            <person name="Goldberg J."/>
            <person name="Guigo R."/>
            <person name="Hoegger P.J."/>
            <person name="Hooker J.B."/>
            <person name="Huggins A."/>
            <person name="James T.Y."/>
            <person name="Kamada T."/>
            <person name="Kilaru S."/>
            <person name="Kodira C."/>
            <person name="Kues U."/>
            <person name="Kupfer D."/>
            <person name="Kwan H.S."/>
            <person name="Lomsadze A."/>
            <person name="Li W."/>
            <person name="Lilly W.W."/>
            <person name="Ma L.J."/>
            <person name="Mackey A.J."/>
            <person name="Manning G."/>
            <person name="Martin F."/>
            <person name="Muraguchi H."/>
            <person name="Natvig D.O."/>
            <person name="Palmerini H."/>
            <person name="Ramesh M.A."/>
            <person name="Rehmeyer C.J."/>
            <person name="Roe B.A."/>
            <person name="Shenoy N."/>
            <person name="Stanke M."/>
            <person name="Ter-Hovhannisyan V."/>
            <person name="Tunlid A."/>
            <person name="Velagapudi R."/>
            <person name="Vision T.J."/>
            <person name="Zeng Q."/>
            <person name="Zolan M.E."/>
            <person name="Pukkila P.J."/>
        </authorList>
    </citation>
    <scope>NUCLEOTIDE SEQUENCE [LARGE SCALE GENOMIC DNA]</scope>
    <source>
        <strain evidence="8">Okayama-7 / 130 / ATCC MYA-4618 / FGSC 9003</strain>
    </source>
</reference>
<dbReference type="Gene3D" id="1.10.10.850">
    <property type="match status" value="1"/>
</dbReference>
<dbReference type="EMBL" id="AACS02000001">
    <property type="protein sequence ID" value="EAU92609.2"/>
    <property type="molecule type" value="Genomic_DNA"/>
</dbReference>
<dbReference type="InterPro" id="IPR040442">
    <property type="entry name" value="Pyrv_kinase-like_dom_sf"/>
</dbReference>
<sequence length="576" mass="63528">MLSAGRALRAPAWTRNARAMSSAATTTNVNIQPLPLDTPSLQDETALFEARVRDMEDFFSSPRFKGIKRPYTAANIVSKQGSMPVLPQPGSVLADKLFGVLRRAAKEGRPVHTMGAIDPVQMTQMARYQEVVYVSGWAASSVLTTGNNEVGPDLGDYPYTTVPNQVHRIFRAQQLHDKKNYDERMSATPEQRAKMENVDYLRPIIADADTGHGGLSAVMKLVKLFVESGASGIHLEDQLHGGKKCGHLGGKVLVPTSTHISRLIAARFQTDLMKSTMLLIARTDSESGKLISSTVDAADHEFILGTTRKESQSLAQVLSEAEARGASGAEIDLLEKQWMDRHKLCTFNQAVEKAIEESDIKDKKGAYETYVSAVEGKSNGEAREVAAEILGKPVFWDWDLPRTREGYYHYTGGIEAAIKRSIAFAPYADLLWLETKSPNVEQAAGFARKIREQYPGKWLVYNLSPSFNWSHHGFSDTDLKNFVWDLGKEGFVLQLISLAGLHSNAVTTAELAKRFKDEGMLAYVELIQKKEKAIGCDVLTHQRWSGANYIDRILQTVSAGSSSTSAVGKDSTEHTF</sequence>
<evidence type="ECO:0000256" key="1">
    <source>
        <dbReference type="ARBA" id="ARBA00005704"/>
    </source>
</evidence>
<dbReference type="VEuPathDB" id="FungiDB:CC1G_06620"/>
<comment type="cofactor">
    <cofactor evidence="6">
        <name>Mg(2+)</name>
        <dbReference type="ChEBI" id="CHEBI:18420"/>
    </cofactor>
    <text evidence="6">Can also use Mn(2+) ion.</text>
</comment>
<feature type="active site" description="Proton acceptor" evidence="4">
    <location>
        <position position="245"/>
    </location>
</feature>
<dbReference type="InterPro" id="IPR015813">
    <property type="entry name" value="Pyrv/PenolPyrv_kinase-like_dom"/>
</dbReference>
<feature type="binding site" evidence="5">
    <location>
        <begin position="246"/>
        <end position="247"/>
    </location>
    <ligand>
        <name>substrate</name>
    </ligand>
</feature>
<dbReference type="SUPFAM" id="SSF51621">
    <property type="entry name" value="Phosphoenolpyruvate/pyruvate domain"/>
    <property type="match status" value="1"/>
</dbReference>
<gene>
    <name evidence="7" type="ORF">CC1G_06620</name>
</gene>
<protein>
    <recommendedName>
        <fullName evidence="3">Isocitrate lyase</fullName>
    </recommendedName>
</protein>
<keyword evidence="6" id="KW-0479">Metal-binding</keyword>
<dbReference type="HOGENOM" id="CLU_019214_2_2_1"/>
<dbReference type="Pfam" id="PF00463">
    <property type="entry name" value="ICL"/>
    <property type="match status" value="1"/>
</dbReference>
<feature type="binding site" evidence="5">
    <location>
        <position position="497"/>
    </location>
    <ligand>
        <name>substrate</name>
    </ligand>
</feature>
<dbReference type="Gene3D" id="3.20.20.60">
    <property type="entry name" value="Phosphoenolpyruvate-binding domains"/>
    <property type="match status" value="1"/>
</dbReference>
<accession>A8N325</accession>
<dbReference type="PROSITE" id="PS00161">
    <property type="entry name" value="ISOCITRATE_LYASE"/>
    <property type="match status" value="1"/>
</dbReference>
<evidence type="ECO:0000256" key="3">
    <source>
        <dbReference type="PIRNR" id="PIRNR001362"/>
    </source>
</evidence>
<dbReference type="GO" id="GO:0046872">
    <property type="term" value="F:metal ion binding"/>
    <property type="evidence" value="ECO:0007669"/>
    <property type="project" value="UniProtKB-KW"/>
</dbReference>
<dbReference type="Proteomes" id="UP000001861">
    <property type="component" value="Unassembled WGS sequence"/>
</dbReference>
<evidence type="ECO:0000313" key="7">
    <source>
        <dbReference type="EMBL" id="EAU92609.2"/>
    </source>
</evidence>